<evidence type="ECO:0000256" key="7">
    <source>
        <dbReference type="RuleBase" id="RU363013"/>
    </source>
</evidence>
<dbReference type="Proteomes" id="UP001597402">
    <property type="component" value="Unassembled WGS sequence"/>
</dbReference>
<feature type="binding site" evidence="6">
    <location>
        <position position="241"/>
    </location>
    <ligand>
        <name>substrate</name>
    </ligand>
</feature>
<dbReference type="InterPro" id="IPR013785">
    <property type="entry name" value="Aldolase_TIM"/>
</dbReference>
<feature type="binding site" evidence="6">
    <location>
        <begin position="262"/>
        <end position="263"/>
    </location>
    <ligand>
        <name>substrate</name>
    </ligand>
</feature>
<comment type="similarity">
    <text evidence="1 6 7">Belongs to the triosephosphate isomerase family.</text>
</comment>
<keyword evidence="3 6" id="KW-0963">Cytoplasm</keyword>
<dbReference type="PROSITE" id="PS00171">
    <property type="entry name" value="TIM_1"/>
    <property type="match status" value="1"/>
</dbReference>
<name>A0ABW4XFK3_9ACTN</name>
<protein>
    <recommendedName>
        <fullName evidence="6 7">Triosephosphate isomerase</fullName>
        <shortName evidence="6">TIM</shortName>
        <shortName evidence="6">TPI</shortName>
        <ecNumber evidence="6 7">5.3.1.1</ecNumber>
    </recommendedName>
    <alternativeName>
        <fullName evidence="6">Triose-phosphate isomerase</fullName>
    </alternativeName>
</protein>
<reference evidence="9" key="1">
    <citation type="journal article" date="2019" name="Int. J. Syst. Evol. Microbiol.">
        <title>The Global Catalogue of Microorganisms (GCM) 10K type strain sequencing project: providing services to taxonomists for standard genome sequencing and annotation.</title>
        <authorList>
            <consortium name="The Broad Institute Genomics Platform"/>
            <consortium name="The Broad Institute Genome Sequencing Center for Infectious Disease"/>
            <person name="Wu L."/>
            <person name="Ma J."/>
        </authorList>
    </citation>
    <scope>NUCLEOTIDE SEQUENCE [LARGE SCALE GENOMIC DNA]</scope>
    <source>
        <strain evidence="9">JCM 3338</strain>
    </source>
</reference>
<comment type="subunit">
    <text evidence="6 7">Homodimer.</text>
</comment>
<keyword evidence="2 6" id="KW-0312">Gluconeogenesis</keyword>
<evidence type="ECO:0000256" key="1">
    <source>
        <dbReference type="ARBA" id="ARBA00007422"/>
    </source>
</evidence>
<dbReference type="SUPFAM" id="SSF51351">
    <property type="entry name" value="Triosephosphate isomerase (TIM)"/>
    <property type="match status" value="1"/>
</dbReference>
<gene>
    <name evidence="6 8" type="primary">tpiA</name>
    <name evidence="8" type="ORF">ACFSHS_21975</name>
</gene>
<comment type="pathway">
    <text evidence="6 7">Carbohydrate degradation; glycolysis; D-glyceraldehyde 3-phosphate from glycerone phosphate: step 1/1.</text>
</comment>
<dbReference type="Gene3D" id="3.20.20.70">
    <property type="entry name" value="Aldolase class I"/>
    <property type="match status" value="1"/>
</dbReference>
<dbReference type="PROSITE" id="PS51440">
    <property type="entry name" value="TIM_2"/>
    <property type="match status" value="1"/>
</dbReference>
<dbReference type="Pfam" id="PF00121">
    <property type="entry name" value="TIM"/>
    <property type="match status" value="1"/>
</dbReference>
<comment type="caution">
    <text evidence="8">The sequence shown here is derived from an EMBL/GenBank/DDBJ whole genome shotgun (WGS) entry which is preliminary data.</text>
</comment>
<dbReference type="InterPro" id="IPR022896">
    <property type="entry name" value="TrioseP_Isoase_bac/euk"/>
</dbReference>
<dbReference type="RefSeq" id="WP_376880883.1">
    <property type="nucleotide sequence ID" value="NZ_JBHUHP010000030.1"/>
</dbReference>
<comment type="catalytic activity">
    <reaction evidence="6 7">
        <text>D-glyceraldehyde 3-phosphate = dihydroxyacetone phosphate</text>
        <dbReference type="Rhea" id="RHEA:18585"/>
        <dbReference type="ChEBI" id="CHEBI:57642"/>
        <dbReference type="ChEBI" id="CHEBI:59776"/>
        <dbReference type="EC" id="5.3.1.1"/>
    </reaction>
</comment>
<dbReference type="HAMAP" id="MF_00147_B">
    <property type="entry name" value="TIM_B"/>
    <property type="match status" value="1"/>
</dbReference>
<evidence type="ECO:0000313" key="8">
    <source>
        <dbReference type="EMBL" id="MFD2094245.1"/>
    </source>
</evidence>
<accession>A0ABW4XFK3</accession>
<dbReference type="InterPro" id="IPR020861">
    <property type="entry name" value="Triosephosphate_isomerase_AS"/>
</dbReference>
<keyword evidence="4 6" id="KW-0324">Glycolysis</keyword>
<dbReference type="PANTHER" id="PTHR21139:SF42">
    <property type="entry name" value="TRIOSEPHOSPHATE ISOMERASE"/>
    <property type="match status" value="1"/>
</dbReference>
<evidence type="ECO:0000313" key="9">
    <source>
        <dbReference type="Proteomes" id="UP001597402"/>
    </source>
</evidence>
<comment type="pathway">
    <text evidence="6 7">Carbohydrate biosynthesis; gluconeogenesis.</text>
</comment>
<feature type="binding site" evidence="6">
    <location>
        <position position="201"/>
    </location>
    <ligand>
        <name>substrate</name>
    </ligand>
</feature>
<feature type="binding site" evidence="6">
    <location>
        <begin position="26"/>
        <end position="28"/>
    </location>
    <ligand>
        <name>substrate</name>
    </ligand>
</feature>
<dbReference type="EC" id="5.3.1.1" evidence="6 7"/>
<keyword evidence="9" id="KW-1185">Reference proteome</keyword>
<dbReference type="PANTHER" id="PTHR21139">
    <property type="entry name" value="TRIOSEPHOSPHATE ISOMERASE"/>
    <property type="match status" value="1"/>
</dbReference>
<sequence length="282" mass="29120">MARKERSAPRRGAFQGEDRRTLIAGNWKMNLTHLEAIGLVQKLAFSVPEAVLDTAEVVVLPPFTALRSVQTLVTGDKLPVGYGAQDLSVHDSGAYTGEVSGGMLAALACQYVTVGHSERRAMHHEDDAVVAAKAQAALRHGIVPIVCVGEGLDVRRAGEHVAFCTSQLDASLEGLTAEQIGGGGPDGAPIVIAYEPVWAIGTGEVATPEDAQEVCGALRARLAERFGPETAASVRILYGGSVKAASTAGILAGPDIDGALVGGASLDADEFAQICRIAADGS</sequence>
<dbReference type="GO" id="GO:0004807">
    <property type="term" value="F:triose-phosphate isomerase activity"/>
    <property type="evidence" value="ECO:0007669"/>
    <property type="project" value="UniProtKB-EC"/>
</dbReference>
<evidence type="ECO:0000256" key="6">
    <source>
        <dbReference type="HAMAP-Rule" id="MF_00147"/>
    </source>
</evidence>
<dbReference type="InterPro" id="IPR000652">
    <property type="entry name" value="Triosephosphate_isomerase"/>
</dbReference>
<organism evidence="8 9">
    <name type="scientific">Blastococcus deserti</name>
    <dbReference type="NCBI Taxonomy" id="2259033"/>
    <lineage>
        <taxon>Bacteria</taxon>
        <taxon>Bacillati</taxon>
        <taxon>Actinomycetota</taxon>
        <taxon>Actinomycetes</taxon>
        <taxon>Geodermatophilales</taxon>
        <taxon>Geodermatophilaceae</taxon>
        <taxon>Blastococcus</taxon>
    </lineage>
</organism>
<evidence type="ECO:0000256" key="5">
    <source>
        <dbReference type="ARBA" id="ARBA00023235"/>
    </source>
</evidence>
<keyword evidence="5 6" id="KW-0413">Isomerase</keyword>
<comment type="subcellular location">
    <subcellularLocation>
        <location evidence="6 7">Cytoplasm</location>
    </subcellularLocation>
</comment>
<evidence type="ECO:0000256" key="2">
    <source>
        <dbReference type="ARBA" id="ARBA00022432"/>
    </source>
</evidence>
<evidence type="ECO:0000256" key="4">
    <source>
        <dbReference type="ARBA" id="ARBA00023152"/>
    </source>
</evidence>
<dbReference type="InterPro" id="IPR035990">
    <property type="entry name" value="TIM_sf"/>
</dbReference>
<dbReference type="NCBIfam" id="TIGR00419">
    <property type="entry name" value="tim"/>
    <property type="match status" value="1"/>
</dbReference>
<comment type="function">
    <text evidence="6">Involved in the gluconeogenesis. Catalyzes stereospecifically the conversion of dihydroxyacetone phosphate (DHAP) to D-glyceraldehyde-3-phosphate (G3P).</text>
</comment>
<evidence type="ECO:0000256" key="3">
    <source>
        <dbReference type="ARBA" id="ARBA00022490"/>
    </source>
</evidence>
<dbReference type="EMBL" id="JBHUHP010000030">
    <property type="protein sequence ID" value="MFD2094245.1"/>
    <property type="molecule type" value="Genomic_DNA"/>
</dbReference>
<dbReference type="CDD" id="cd00311">
    <property type="entry name" value="TIM"/>
    <property type="match status" value="1"/>
</dbReference>
<feature type="active site" description="Electrophile" evidence="6">
    <location>
        <position position="116"/>
    </location>
</feature>
<feature type="active site" description="Proton acceptor" evidence="6">
    <location>
        <position position="195"/>
    </location>
</feature>
<proteinExistence type="inferred from homology"/>